<feature type="transmembrane region" description="Helical" evidence="1">
    <location>
        <begin position="6"/>
        <end position="28"/>
    </location>
</feature>
<accession>A0A2W1NSX3</accession>
<feature type="transmembrane region" description="Helical" evidence="1">
    <location>
        <begin position="331"/>
        <end position="352"/>
    </location>
</feature>
<name>A0A2W1NSX3_PAEXE</name>
<keyword evidence="4" id="KW-1185">Reference proteome</keyword>
<dbReference type="EMBL" id="NHRJ02000005">
    <property type="protein sequence ID" value="PZE20866.1"/>
    <property type="molecule type" value="Genomic_DNA"/>
</dbReference>
<proteinExistence type="predicted"/>
<comment type="caution">
    <text evidence="3">The sequence shown here is derived from an EMBL/GenBank/DDBJ whole genome shotgun (WGS) entry which is preliminary data.</text>
</comment>
<dbReference type="PANTHER" id="PTHR35342">
    <property type="entry name" value="TRICARBOXYLIC TRANSPORT PROTEIN"/>
    <property type="match status" value="1"/>
</dbReference>
<dbReference type="Proteomes" id="UP000214746">
    <property type="component" value="Unassembled WGS sequence"/>
</dbReference>
<dbReference type="OrthoDB" id="9781349at2"/>
<dbReference type="PANTHER" id="PTHR35342:SF5">
    <property type="entry name" value="TRICARBOXYLIC TRANSPORT PROTEIN"/>
    <property type="match status" value="1"/>
</dbReference>
<gene>
    <name evidence="3" type="ORF">CBW46_011250</name>
</gene>
<dbReference type="AlphaFoldDB" id="A0A2W1NSX3"/>
<sequence>MCALGVLIGTFVGVLPGLGPTSAIAILLPATTVLDPAQGIIMLAGIYYGAMYGGSTTAILLNIPGEVSSVPTCLDGYALTKRGRGGPALGIAAVASFAAGTLGVVGLALFAPFLADQALKFGPPEYFALMFLAFTVIVNLAGNSVAKALAMGAFGFLLASVGIGNQSGMARFHYGSTALTGGLDMISIIIGLFAITEVFKGLSEKRARISNASLGSVYPTRQELIQCLPTFLRGGAVGFVLGLLPGCSAAISSFFAYDLEKKMSKQPERFGKGALEGVAGPEAANNATSSAGFIPLLALGIPSSPPLAILLAGLMIYGLTPGPVLFEQNAAFVWTIIASMFIGNAMLLILNLPMVGVWARLTQVPYGIMAPVILLLSSIGAYTVRNSLLDVFVAYLFGGAGYLFYKYHWPALPLVLGFILGPLLERSFLQSLSLSGESFSVFFTRPISAGLLAASLLLLFVSMRLKRKTKEKMLQQVGEELEIA</sequence>
<keyword evidence="1" id="KW-0812">Transmembrane</keyword>
<feature type="transmembrane region" description="Helical" evidence="1">
    <location>
        <begin position="412"/>
        <end position="429"/>
    </location>
</feature>
<dbReference type="InterPro" id="IPR002823">
    <property type="entry name" value="DUF112_TM"/>
</dbReference>
<feature type="transmembrane region" description="Helical" evidence="1">
    <location>
        <begin position="364"/>
        <end position="382"/>
    </location>
</feature>
<organism evidence="3 4">
    <name type="scientific">Paenibacillus xerothermodurans</name>
    <dbReference type="NCBI Taxonomy" id="1977292"/>
    <lineage>
        <taxon>Bacteria</taxon>
        <taxon>Bacillati</taxon>
        <taxon>Bacillota</taxon>
        <taxon>Bacilli</taxon>
        <taxon>Bacillales</taxon>
        <taxon>Paenibacillaceae</taxon>
        <taxon>Paenibacillus</taxon>
    </lineage>
</organism>
<feature type="transmembrane region" description="Helical" evidence="1">
    <location>
        <begin position="441"/>
        <end position="463"/>
    </location>
</feature>
<dbReference type="Pfam" id="PF01970">
    <property type="entry name" value="TctA"/>
    <property type="match status" value="1"/>
</dbReference>
<feature type="transmembrane region" description="Helical" evidence="1">
    <location>
        <begin position="236"/>
        <end position="257"/>
    </location>
</feature>
<protein>
    <submittedName>
        <fullName evidence="3">Tripartite tricarboxylate transporter permease</fullName>
    </submittedName>
</protein>
<feature type="transmembrane region" description="Helical" evidence="1">
    <location>
        <begin position="296"/>
        <end position="319"/>
    </location>
</feature>
<evidence type="ECO:0000313" key="4">
    <source>
        <dbReference type="Proteomes" id="UP000214746"/>
    </source>
</evidence>
<keyword evidence="1" id="KW-1133">Transmembrane helix</keyword>
<feature type="transmembrane region" description="Helical" evidence="1">
    <location>
        <begin position="177"/>
        <end position="196"/>
    </location>
</feature>
<reference evidence="3" key="1">
    <citation type="submission" date="2018-06" db="EMBL/GenBank/DDBJ databases">
        <title>Paenibacillus xerothermodurans sp. nov. an extremely dry heat resistant spore forming bacterium isolated from the soil of Cape Canaveral, Florida.</title>
        <authorList>
            <person name="Seuylemezian A."/>
            <person name="Kaur N."/>
            <person name="Patil P."/>
            <person name="Patil P."/>
            <person name="Mayilraj S."/>
            <person name="Vaishampayan P."/>
        </authorList>
    </citation>
    <scope>NUCLEOTIDE SEQUENCE [LARGE SCALE GENOMIC DNA]</scope>
    <source>
        <strain evidence="3">ATCC 27380</strain>
    </source>
</reference>
<evidence type="ECO:0000256" key="1">
    <source>
        <dbReference type="SAM" id="Phobius"/>
    </source>
</evidence>
<evidence type="ECO:0000259" key="2">
    <source>
        <dbReference type="Pfam" id="PF01970"/>
    </source>
</evidence>
<feature type="transmembrane region" description="Helical" evidence="1">
    <location>
        <begin position="89"/>
        <end position="114"/>
    </location>
</feature>
<feature type="transmembrane region" description="Helical" evidence="1">
    <location>
        <begin position="148"/>
        <end position="165"/>
    </location>
</feature>
<feature type="domain" description="DUF112" evidence="2">
    <location>
        <begin position="1"/>
        <end position="416"/>
    </location>
</feature>
<feature type="transmembrane region" description="Helical" evidence="1">
    <location>
        <begin position="126"/>
        <end position="142"/>
    </location>
</feature>
<keyword evidence="1" id="KW-0472">Membrane</keyword>
<feature type="transmembrane region" description="Helical" evidence="1">
    <location>
        <begin position="40"/>
        <end position="61"/>
    </location>
</feature>
<evidence type="ECO:0000313" key="3">
    <source>
        <dbReference type="EMBL" id="PZE20866.1"/>
    </source>
</evidence>